<accession>A0A6G0ZIS2</accession>
<dbReference type="EMBL" id="VUJU01000330">
    <property type="protein sequence ID" value="KAF0771137.1"/>
    <property type="molecule type" value="Genomic_DNA"/>
</dbReference>
<dbReference type="AlphaFoldDB" id="A0A6G0ZIS2"/>
<organism evidence="1 2">
    <name type="scientific">Aphis craccivora</name>
    <name type="common">Cowpea aphid</name>
    <dbReference type="NCBI Taxonomy" id="307492"/>
    <lineage>
        <taxon>Eukaryota</taxon>
        <taxon>Metazoa</taxon>
        <taxon>Ecdysozoa</taxon>
        <taxon>Arthropoda</taxon>
        <taxon>Hexapoda</taxon>
        <taxon>Insecta</taxon>
        <taxon>Pterygota</taxon>
        <taxon>Neoptera</taxon>
        <taxon>Paraneoptera</taxon>
        <taxon>Hemiptera</taxon>
        <taxon>Sternorrhyncha</taxon>
        <taxon>Aphidomorpha</taxon>
        <taxon>Aphidoidea</taxon>
        <taxon>Aphididae</taxon>
        <taxon>Aphidini</taxon>
        <taxon>Aphis</taxon>
        <taxon>Aphis</taxon>
    </lineage>
</organism>
<evidence type="ECO:0000313" key="1">
    <source>
        <dbReference type="EMBL" id="KAF0771137.1"/>
    </source>
</evidence>
<dbReference type="Proteomes" id="UP000478052">
    <property type="component" value="Unassembled WGS sequence"/>
</dbReference>
<comment type="caution">
    <text evidence="1">The sequence shown here is derived from an EMBL/GenBank/DDBJ whole genome shotgun (WGS) entry which is preliminary data.</text>
</comment>
<protein>
    <submittedName>
        <fullName evidence="1">Uncharacterized protein</fullName>
    </submittedName>
</protein>
<evidence type="ECO:0000313" key="2">
    <source>
        <dbReference type="Proteomes" id="UP000478052"/>
    </source>
</evidence>
<proteinExistence type="predicted"/>
<gene>
    <name evidence="1" type="ORF">FWK35_00003722</name>
</gene>
<keyword evidence="2" id="KW-1185">Reference proteome</keyword>
<sequence length="73" mass="8210">MKLISSMLEFLKAPLLFILHISNQSTTNHTITGDFADNKTIMTLHLKPEIASNSVLNHTLTYYKTSTNNSESK</sequence>
<reference evidence="1 2" key="1">
    <citation type="submission" date="2019-08" db="EMBL/GenBank/DDBJ databases">
        <title>Whole genome of Aphis craccivora.</title>
        <authorList>
            <person name="Voronova N.V."/>
            <person name="Shulinski R.S."/>
            <person name="Bandarenka Y.V."/>
            <person name="Zhorov D.G."/>
            <person name="Warner D."/>
        </authorList>
    </citation>
    <scope>NUCLEOTIDE SEQUENCE [LARGE SCALE GENOMIC DNA]</scope>
    <source>
        <strain evidence="1">180601</strain>
        <tissue evidence="1">Whole Body</tissue>
    </source>
</reference>
<name>A0A6G0ZIS2_APHCR</name>